<sequence length="83" mass="9340">MSIHPTCSYMRSIQDGDIILEEANSDFLTTSSIAEWLLKSPRAKATLTMFDDDSSIELPVYTLRRRNAIVADLPDAPLFYATK</sequence>
<evidence type="ECO:0000313" key="2">
    <source>
        <dbReference type="Proteomes" id="UP000613177"/>
    </source>
</evidence>
<name>A0A8H7STB8_9FUNG</name>
<dbReference type="Proteomes" id="UP000613177">
    <property type="component" value="Unassembled WGS sequence"/>
</dbReference>
<dbReference type="OrthoDB" id="2217297at2759"/>
<organism evidence="1 2">
    <name type="scientific">Thamnidium elegans</name>
    <dbReference type="NCBI Taxonomy" id="101142"/>
    <lineage>
        <taxon>Eukaryota</taxon>
        <taxon>Fungi</taxon>
        <taxon>Fungi incertae sedis</taxon>
        <taxon>Mucoromycota</taxon>
        <taxon>Mucoromycotina</taxon>
        <taxon>Mucoromycetes</taxon>
        <taxon>Mucorales</taxon>
        <taxon>Mucorineae</taxon>
        <taxon>Mucoraceae</taxon>
        <taxon>Thamnidium</taxon>
    </lineage>
</organism>
<proteinExistence type="predicted"/>
<evidence type="ECO:0000313" key="1">
    <source>
        <dbReference type="EMBL" id="KAG2234016.1"/>
    </source>
</evidence>
<accession>A0A8H7STB8</accession>
<protein>
    <submittedName>
        <fullName evidence="1">Uncharacterized protein</fullName>
    </submittedName>
</protein>
<keyword evidence="2" id="KW-1185">Reference proteome</keyword>
<gene>
    <name evidence="1" type="ORF">INT48_007106</name>
</gene>
<comment type="caution">
    <text evidence="1">The sequence shown here is derived from an EMBL/GenBank/DDBJ whole genome shotgun (WGS) entry which is preliminary data.</text>
</comment>
<dbReference type="EMBL" id="JAEPRE010000063">
    <property type="protein sequence ID" value="KAG2234016.1"/>
    <property type="molecule type" value="Genomic_DNA"/>
</dbReference>
<reference evidence="1" key="1">
    <citation type="submission" date="2021-01" db="EMBL/GenBank/DDBJ databases">
        <title>Metabolic potential, ecology and presence of endohyphal bacteria is reflected in genomic diversity of Mucoromycotina.</title>
        <authorList>
            <person name="Muszewska A."/>
            <person name="Okrasinska A."/>
            <person name="Steczkiewicz K."/>
            <person name="Drgas O."/>
            <person name="Orlowska M."/>
            <person name="Perlinska-Lenart U."/>
            <person name="Aleksandrzak-Piekarczyk T."/>
            <person name="Szatraj K."/>
            <person name="Zielenkiewicz U."/>
            <person name="Pilsyk S."/>
            <person name="Malc E."/>
            <person name="Mieczkowski P."/>
            <person name="Kruszewska J.S."/>
            <person name="Biernat P."/>
            <person name="Pawlowska J."/>
        </authorList>
    </citation>
    <scope>NUCLEOTIDE SEQUENCE</scope>
    <source>
        <strain evidence="1">WA0000018081</strain>
    </source>
</reference>
<dbReference type="AlphaFoldDB" id="A0A8H7STB8"/>